<feature type="region of interest" description="Disordered" evidence="8">
    <location>
        <begin position="1128"/>
        <end position="1213"/>
    </location>
</feature>
<keyword evidence="12" id="KW-1185">Reference proteome</keyword>
<evidence type="ECO:0000313" key="11">
    <source>
        <dbReference type="EMBL" id="CCO16175.1"/>
    </source>
</evidence>
<feature type="domain" description="Helicase ATP-binding" evidence="9">
    <location>
        <begin position="241"/>
        <end position="415"/>
    </location>
</feature>
<dbReference type="InterPro" id="IPR014001">
    <property type="entry name" value="Helicase_ATP-bd"/>
</dbReference>
<reference evidence="11 12" key="1">
    <citation type="submission" date="2011-10" db="EMBL/GenBank/DDBJ databases">
        <authorList>
            <person name="Genoscope - CEA"/>
        </authorList>
    </citation>
    <scope>NUCLEOTIDE SEQUENCE [LARGE SCALE GENOMIC DNA]</scope>
    <source>
        <strain evidence="11 12">RCC 1105</strain>
    </source>
</reference>
<name>K8EUM9_9CHLO</name>
<gene>
    <name evidence="11" type="ORF">Bathy04g02630</name>
</gene>
<feature type="compositionally biased region" description="Low complexity" evidence="8">
    <location>
        <begin position="1320"/>
        <end position="1331"/>
    </location>
</feature>
<evidence type="ECO:0000256" key="6">
    <source>
        <dbReference type="ARBA" id="ARBA00022840"/>
    </source>
</evidence>
<dbReference type="InterPro" id="IPR006935">
    <property type="entry name" value="Helicase/UvrB_N"/>
</dbReference>
<evidence type="ECO:0000313" key="12">
    <source>
        <dbReference type="Proteomes" id="UP000198341"/>
    </source>
</evidence>
<feature type="compositionally biased region" description="Acidic residues" evidence="8">
    <location>
        <begin position="1466"/>
        <end position="1487"/>
    </location>
</feature>
<keyword evidence="6" id="KW-0067">ATP-binding</keyword>
<dbReference type="FunFam" id="3.40.50.300:FF:000861">
    <property type="entry name" value="Fanconi anemia, complementation group M"/>
    <property type="match status" value="1"/>
</dbReference>
<feature type="domain" description="Helicase C-terminal" evidence="10">
    <location>
        <begin position="596"/>
        <end position="820"/>
    </location>
</feature>
<feature type="compositionally biased region" description="Acidic residues" evidence="8">
    <location>
        <begin position="1128"/>
        <end position="1139"/>
    </location>
</feature>
<keyword evidence="5" id="KW-0347">Helicase</keyword>
<dbReference type="SMART" id="SM00487">
    <property type="entry name" value="DEXDc"/>
    <property type="match status" value="1"/>
</dbReference>
<feature type="compositionally biased region" description="Basic and acidic residues" evidence="8">
    <location>
        <begin position="1251"/>
        <end position="1260"/>
    </location>
</feature>
<dbReference type="PANTHER" id="PTHR14025">
    <property type="entry name" value="FANCONI ANEMIA GROUP M FANCM FAMILY MEMBER"/>
    <property type="match status" value="1"/>
</dbReference>
<feature type="compositionally biased region" description="Acidic residues" evidence="8">
    <location>
        <begin position="1361"/>
        <end position="1374"/>
    </location>
</feature>
<dbReference type="STRING" id="41875.K8EUM9"/>
<dbReference type="CDD" id="cd18033">
    <property type="entry name" value="DEXDc_FANCM"/>
    <property type="match status" value="1"/>
</dbReference>
<keyword evidence="4" id="KW-0378">Hydrolase</keyword>
<dbReference type="InterPro" id="IPR001650">
    <property type="entry name" value="Helicase_C-like"/>
</dbReference>
<feature type="region of interest" description="Disordered" evidence="8">
    <location>
        <begin position="29"/>
        <end position="56"/>
    </location>
</feature>
<dbReference type="InterPro" id="IPR027417">
    <property type="entry name" value="P-loop_NTPase"/>
</dbReference>
<feature type="compositionally biased region" description="Basic residues" evidence="8">
    <location>
        <begin position="1500"/>
        <end position="1517"/>
    </location>
</feature>
<keyword evidence="3" id="KW-0547">Nucleotide-binding</keyword>
<evidence type="ECO:0000256" key="8">
    <source>
        <dbReference type="SAM" id="MobiDB-lite"/>
    </source>
</evidence>
<dbReference type="OrthoDB" id="6513042at2759"/>
<proteinExistence type="inferred from homology"/>
<keyword evidence="7" id="KW-0539">Nucleus</keyword>
<dbReference type="GeneID" id="19016288"/>
<dbReference type="GO" id="GO:0005634">
    <property type="term" value="C:nucleus"/>
    <property type="evidence" value="ECO:0007669"/>
    <property type="project" value="UniProtKB-SubCell"/>
</dbReference>
<dbReference type="GO" id="GO:0016787">
    <property type="term" value="F:hydrolase activity"/>
    <property type="evidence" value="ECO:0007669"/>
    <property type="project" value="UniProtKB-KW"/>
</dbReference>
<feature type="compositionally biased region" description="Polar residues" evidence="8">
    <location>
        <begin position="1443"/>
        <end position="1465"/>
    </location>
</feature>
<sequence length="1601" mass="178538">MSFFSDDEDDLMDLAKFDSMVETAAALRERRQKEEEEVRGVAAENAKKRAATTTTNNTQMMIRKENFGGQQNVVSGEAGAHISNSNAPATMKQQSIARMFVTTTTDTNKSDTNNTSNTNNSRNNVSAQQPKKATQTQTTKRNNNAVAKGGGTQLTLPSGYRPNAFENPGEYAPRVFNTSHDNISRGSVLGNAMTTNLQRKQQQQQQQQQKQQQPVSEIDLAAAQTYIYPAQVNRREYQYAIAANALLNNTLVCLPTGLGKTLIAAVVMLNYKRWFPNGKVIFVAPTRPLVDQQMQACHDICGIPSEETVVLMGSTKKKGKTVSDSRREHWKEKKVFFCTPQVVSNDIETGDLNAKDVVCLVVDEAHRAVGNYAYTQIVAKLKERGAVFRILALTATPGKELESVQNIVSALDINRVEFRSELDVDVAKYTFRKDLVVEPISQDDVSAGILTLLKDSMKPHLKQATGFGAFNPVDNNNNHGIPVSMMNGLAYNVKRFLDLPNADPPAKFLLQQMSTFVQRGLIPTRNKDACGHSLRHAQHITHIIDLFTKFGASQAYDFISRNLSHAKVLSDKHIEFKEACELIRSLASNGAKHSPKLQKLVKVVAEQFSNNSNNSSGNDTRVMIFCSYRDTVRDIVEQLREIKPRGENACGVKVAPFVGQGSGENARDRRNREKQVLAQQQHKNNNNIKAGGGEGAADPLIFEKQKGQKQAEQKAVLEDFRNGNLNCLVATSIGEEGLDIPTVDLIVFYDVVDVIRTVQRMGRTGRARNGKVVVLATKGKEHNKFTSELKKYHDLQGKMKTPDRYVVMCKDTPRMIPDEIFPSCELICIESTSKKEKNGTKSRTAASLAKRTKLLQENQVGNSSKSRKYTSTSTLIFDSNPAKQYQALDVGNESLLIAYRLEADEMRGKAAATATMASSSLVFEDDEQRTHLQEMKEKGFAGSLPYQCQYQKVYNFEHGAMTKFLVRSMSKLQGIERSPSGPGGSTNTSINDFDDELWCGDAIAGGAVNEKRQHTQRIRDGVNLRVNEGVDIDEYDRKIFPLYPTDAENEEHYDYGAGVDGVDDDIPVIINDDEAYSFENNEVVISSDVDDEDELLPEVLREEEEVVAVQDMPPTEAGTRADQPILFSDEEEEEQEEEVPVIGTMEPKKEEENDDDEVIVIEEKESLKVSPVPEPRPQRSPSAAEAVRMRLSLAASREPSAPPSLRKNSADAAPILSRVSLATENQELVEKTLDHMPLNILKEHVLIAREKAEEAEEQRRRSVSMPPPDPRVPRTNSSKKKKTQQQQQNSEGSFPSDESLRFKRRRREKVPKEPSPVLPVAPSVAALDVVANNRHQKQQQQRKKPLKKKSTFLDDIAGGEGGDDDDANEQDYDSDDARFIDDESPETGGDGHRHHPQYFSSAGNTDGDTNNRNVPFTNNSGNPYTQPTPMVNLGDTFARFGPRNQQYNVQDTPPDSSMENHTQTTDEYEDSFINDDEIDYDTEEDDGALPSVRKHDEEKRKKRVLVKKSTHNVTKKRVSNDSMSLSDPAMMAKISESRHGVVSTLPSNNNTQEEEEEGGEHKRKMPVSHAPLVPVPPVIVDLLDDEFEDDWNKGNSDDDDW</sequence>
<accession>K8EUM9</accession>
<dbReference type="SMART" id="SM00490">
    <property type="entry name" value="HELICc"/>
    <property type="match status" value="1"/>
</dbReference>
<feature type="region of interest" description="Disordered" evidence="8">
    <location>
        <begin position="104"/>
        <end position="187"/>
    </location>
</feature>
<dbReference type="GO" id="GO:0005524">
    <property type="term" value="F:ATP binding"/>
    <property type="evidence" value="ECO:0007669"/>
    <property type="project" value="UniProtKB-KW"/>
</dbReference>
<feature type="compositionally biased region" description="Basic and acidic residues" evidence="8">
    <location>
        <begin position="29"/>
        <end position="39"/>
    </location>
</feature>
<dbReference type="GO" id="GO:0006310">
    <property type="term" value="P:DNA recombination"/>
    <property type="evidence" value="ECO:0007669"/>
    <property type="project" value="UniProtKB-ARBA"/>
</dbReference>
<organism evidence="11 12">
    <name type="scientific">Bathycoccus prasinos</name>
    <dbReference type="NCBI Taxonomy" id="41875"/>
    <lineage>
        <taxon>Eukaryota</taxon>
        <taxon>Viridiplantae</taxon>
        <taxon>Chlorophyta</taxon>
        <taxon>Mamiellophyceae</taxon>
        <taxon>Mamiellales</taxon>
        <taxon>Bathycoccaceae</taxon>
        <taxon>Bathycoccus</taxon>
    </lineage>
</organism>
<protein>
    <submittedName>
        <fullName evidence="11">Unnamed protein product</fullName>
    </submittedName>
</protein>
<dbReference type="RefSeq" id="XP_007513650.1">
    <property type="nucleotide sequence ID" value="XM_007513588.1"/>
</dbReference>
<feature type="compositionally biased region" description="Polar residues" evidence="8">
    <location>
        <begin position="176"/>
        <end position="185"/>
    </location>
</feature>
<feature type="compositionally biased region" description="Low complexity" evidence="8">
    <location>
        <begin position="104"/>
        <end position="145"/>
    </location>
</feature>
<evidence type="ECO:0000259" key="9">
    <source>
        <dbReference type="PROSITE" id="PS51192"/>
    </source>
</evidence>
<comment type="subcellular location">
    <subcellularLocation>
        <location evidence="1">Nucleus</location>
    </subcellularLocation>
</comment>
<dbReference type="eggNOG" id="KOG0354">
    <property type="taxonomic scope" value="Eukaryota"/>
</dbReference>
<evidence type="ECO:0000256" key="7">
    <source>
        <dbReference type="ARBA" id="ARBA00023242"/>
    </source>
</evidence>
<dbReference type="KEGG" id="bpg:Bathy04g02630"/>
<dbReference type="Pfam" id="PF04851">
    <property type="entry name" value="ResIII"/>
    <property type="match status" value="1"/>
</dbReference>
<dbReference type="GO" id="GO:0006281">
    <property type="term" value="P:DNA repair"/>
    <property type="evidence" value="ECO:0007669"/>
    <property type="project" value="UniProtKB-ARBA"/>
</dbReference>
<comment type="similarity">
    <text evidence="2">Belongs to the DEAD box helicase family. DEAH subfamily. FANCM sub-subfamily.</text>
</comment>
<feature type="compositionally biased region" description="Basic residues" evidence="8">
    <location>
        <begin position="1334"/>
        <end position="1350"/>
    </location>
</feature>
<dbReference type="Pfam" id="PF00271">
    <property type="entry name" value="Helicase_C"/>
    <property type="match status" value="1"/>
</dbReference>
<dbReference type="EMBL" id="FO082275">
    <property type="protein sequence ID" value="CCO16175.1"/>
    <property type="molecule type" value="Genomic_DNA"/>
</dbReference>
<evidence type="ECO:0000256" key="5">
    <source>
        <dbReference type="ARBA" id="ARBA00022806"/>
    </source>
</evidence>
<dbReference type="SUPFAM" id="SSF52540">
    <property type="entry name" value="P-loop containing nucleoside triphosphate hydrolases"/>
    <property type="match status" value="1"/>
</dbReference>
<evidence type="ECO:0000256" key="1">
    <source>
        <dbReference type="ARBA" id="ARBA00004123"/>
    </source>
</evidence>
<evidence type="ECO:0000259" key="10">
    <source>
        <dbReference type="PROSITE" id="PS51194"/>
    </source>
</evidence>
<dbReference type="Proteomes" id="UP000198341">
    <property type="component" value="Chromosome 4"/>
</dbReference>
<evidence type="ECO:0000256" key="3">
    <source>
        <dbReference type="ARBA" id="ARBA00022741"/>
    </source>
</evidence>
<dbReference type="PROSITE" id="PS51192">
    <property type="entry name" value="HELICASE_ATP_BIND_1"/>
    <property type="match status" value="1"/>
</dbReference>
<dbReference type="GO" id="GO:0004386">
    <property type="term" value="F:helicase activity"/>
    <property type="evidence" value="ECO:0007669"/>
    <property type="project" value="UniProtKB-KW"/>
</dbReference>
<dbReference type="InterPro" id="IPR044749">
    <property type="entry name" value="FANCM_DEXDc"/>
</dbReference>
<feature type="region of interest" description="Disordered" evidence="8">
    <location>
        <begin position="1251"/>
        <end position="1574"/>
    </location>
</feature>
<evidence type="ECO:0000256" key="2">
    <source>
        <dbReference type="ARBA" id="ARBA00009889"/>
    </source>
</evidence>
<dbReference type="PANTHER" id="PTHR14025:SF20">
    <property type="entry name" value="FANCONI ANEMIA GROUP M PROTEIN"/>
    <property type="match status" value="1"/>
</dbReference>
<evidence type="ECO:0000256" key="4">
    <source>
        <dbReference type="ARBA" id="ARBA00022801"/>
    </source>
</evidence>
<feature type="compositionally biased region" description="Polar residues" evidence="8">
    <location>
        <begin position="1398"/>
        <end position="1429"/>
    </location>
</feature>
<dbReference type="PROSITE" id="PS51194">
    <property type="entry name" value="HELICASE_CTER"/>
    <property type="match status" value="1"/>
</dbReference>
<dbReference type="Gene3D" id="3.40.50.300">
    <property type="entry name" value="P-loop containing nucleotide triphosphate hydrolases"/>
    <property type="match status" value="2"/>
</dbReference>
<dbReference type="GO" id="GO:0003677">
    <property type="term" value="F:DNA binding"/>
    <property type="evidence" value="ECO:0007669"/>
    <property type="project" value="InterPro"/>
</dbReference>